<protein>
    <submittedName>
        <fullName evidence="1">Uncharacterized protein</fullName>
    </submittedName>
</protein>
<dbReference type="AlphaFoldDB" id="A0A4C1Z109"/>
<keyword evidence="2" id="KW-1185">Reference proteome</keyword>
<organism evidence="1 2">
    <name type="scientific">Eumeta variegata</name>
    <name type="common">Bagworm moth</name>
    <name type="synonym">Eumeta japonica</name>
    <dbReference type="NCBI Taxonomy" id="151549"/>
    <lineage>
        <taxon>Eukaryota</taxon>
        <taxon>Metazoa</taxon>
        <taxon>Ecdysozoa</taxon>
        <taxon>Arthropoda</taxon>
        <taxon>Hexapoda</taxon>
        <taxon>Insecta</taxon>
        <taxon>Pterygota</taxon>
        <taxon>Neoptera</taxon>
        <taxon>Endopterygota</taxon>
        <taxon>Lepidoptera</taxon>
        <taxon>Glossata</taxon>
        <taxon>Ditrysia</taxon>
        <taxon>Tineoidea</taxon>
        <taxon>Psychidae</taxon>
        <taxon>Oiketicinae</taxon>
        <taxon>Eumeta</taxon>
    </lineage>
</organism>
<dbReference type="Proteomes" id="UP000299102">
    <property type="component" value="Unassembled WGS sequence"/>
</dbReference>
<accession>A0A4C1Z109</accession>
<evidence type="ECO:0000313" key="2">
    <source>
        <dbReference type="Proteomes" id="UP000299102"/>
    </source>
</evidence>
<comment type="caution">
    <text evidence="1">The sequence shown here is derived from an EMBL/GenBank/DDBJ whole genome shotgun (WGS) entry which is preliminary data.</text>
</comment>
<reference evidence="1 2" key="1">
    <citation type="journal article" date="2019" name="Commun. Biol.">
        <title>The bagworm genome reveals a unique fibroin gene that provides high tensile strength.</title>
        <authorList>
            <person name="Kono N."/>
            <person name="Nakamura H."/>
            <person name="Ohtoshi R."/>
            <person name="Tomita M."/>
            <person name="Numata K."/>
            <person name="Arakawa K."/>
        </authorList>
    </citation>
    <scope>NUCLEOTIDE SEQUENCE [LARGE SCALE GENOMIC DNA]</scope>
</reference>
<proteinExistence type="predicted"/>
<gene>
    <name evidence="1" type="ORF">EVAR_52232_1</name>
</gene>
<sequence length="143" mass="16574">MRRWGVSIESEPLRQLINGLCSLGEYFLCNSNASRVQYRLRKARVGRLSTVAEYHLRTRSTVVERAWSLEWLLRLLAQGQGTSWGRPIEEQVIKACSRSFHVVVLHRQRKTDDISVRKLSIWCCLRPGVARRARARASTRRPS</sequence>
<evidence type="ECO:0000313" key="1">
    <source>
        <dbReference type="EMBL" id="GBP82028.1"/>
    </source>
</evidence>
<name>A0A4C1Z109_EUMVA</name>
<dbReference type="EMBL" id="BGZK01001543">
    <property type="protein sequence ID" value="GBP82028.1"/>
    <property type="molecule type" value="Genomic_DNA"/>
</dbReference>